<evidence type="ECO:0000313" key="13">
    <source>
        <dbReference type="Proteomes" id="UP001291309"/>
    </source>
</evidence>
<evidence type="ECO:0000256" key="8">
    <source>
        <dbReference type="ARBA" id="ARBA00048679"/>
    </source>
</evidence>
<keyword evidence="10" id="KW-0472">Membrane</keyword>
<comment type="catalytic activity">
    <reaction evidence="8">
        <text>L-seryl-[protein] + ATP = O-phospho-L-seryl-[protein] + ADP + H(+)</text>
        <dbReference type="Rhea" id="RHEA:17989"/>
        <dbReference type="Rhea" id="RHEA-COMP:9863"/>
        <dbReference type="Rhea" id="RHEA-COMP:11604"/>
        <dbReference type="ChEBI" id="CHEBI:15378"/>
        <dbReference type="ChEBI" id="CHEBI:29999"/>
        <dbReference type="ChEBI" id="CHEBI:30616"/>
        <dbReference type="ChEBI" id="CHEBI:83421"/>
        <dbReference type="ChEBI" id="CHEBI:456216"/>
        <dbReference type="EC" id="2.7.11.1"/>
    </reaction>
</comment>
<evidence type="ECO:0000313" key="12">
    <source>
        <dbReference type="EMBL" id="MDY7231459.1"/>
    </source>
</evidence>
<feature type="region of interest" description="Disordered" evidence="9">
    <location>
        <begin position="437"/>
        <end position="507"/>
    </location>
</feature>
<dbReference type="Gene3D" id="1.10.510.10">
    <property type="entry name" value="Transferase(Phosphotransferase) domain 1"/>
    <property type="match status" value="1"/>
</dbReference>
<feature type="region of interest" description="Disordered" evidence="9">
    <location>
        <begin position="371"/>
        <end position="419"/>
    </location>
</feature>
<dbReference type="RefSeq" id="WP_321550176.1">
    <property type="nucleotide sequence ID" value="NZ_JAXIVS010000015.1"/>
</dbReference>
<dbReference type="GO" id="GO:0004674">
    <property type="term" value="F:protein serine/threonine kinase activity"/>
    <property type="evidence" value="ECO:0007669"/>
    <property type="project" value="UniProtKB-EC"/>
</dbReference>
<organism evidence="12 13">
    <name type="scientific">Hyalangium rubrum</name>
    <dbReference type="NCBI Taxonomy" id="3103134"/>
    <lineage>
        <taxon>Bacteria</taxon>
        <taxon>Pseudomonadati</taxon>
        <taxon>Myxococcota</taxon>
        <taxon>Myxococcia</taxon>
        <taxon>Myxococcales</taxon>
        <taxon>Cystobacterineae</taxon>
        <taxon>Archangiaceae</taxon>
        <taxon>Hyalangium</taxon>
    </lineage>
</organism>
<dbReference type="PROSITE" id="PS50011">
    <property type="entry name" value="PROTEIN_KINASE_DOM"/>
    <property type="match status" value="1"/>
</dbReference>
<dbReference type="PANTHER" id="PTHR43671:SF98">
    <property type="entry name" value="SERINE_THREONINE-PROTEIN KINASE NEK11"/>
    <property type="match status" value="1"/>
</dbReference>
<feature type="compositionally biased region" description="Pro residues" evidence="9">
    <location>
        <begin position="459"/>
        <end position="474"/>
    </location>
</feature>
<dbReference type="SUPFAM" id="SSF56112">
    <property type="entry name" value="Protein kinase-like (PK-like)"/>
    <property type="match status" value="1"/>
</dbReference>
<evidence type="ECO:0000256" key="10">
    <source>
        <dbReference type="SAM" id="Phobius"/>
    </source>
</evidence>
<evidence type="ECO:0000256" key="1">
    <source>
        <dbReference type="ARBA" id="ARBA00012513"/>
    </source>
</evidence>
<dbReference type="InterPro" id="IPR000719">
    <property type="entry name" value="Prot_kinase_dom"/>
</dbReference>
<evidence type="ECO:0000256" key="6">
    <source>
        <dbReference type="ARBA" id="ARBA00022840"/>
    </source>
</evidence>
<comment type="catalytic activity">
    <reaction evidence="7">
        <text>L-threonyl-[protein] + ATP = O-phospho-L-threonyl-[protein] + ADP + H(+)</text>
        <dbReference type="Rhea" id="RHEA:46608"/>
        <dbReference type="Rhea" id="RHEA-COMP:11060"/>
        <dbReference type="Rhea" id="RHEA-COMP:11605"/>
        <dbReference type="ChEBI" id="CHEBI:15378"/>
        <dbReference type="ChEBI" id="CHEBI:30013"/>
        <dbReference type="ChEBI" id="CHEBI:30616"/>
        <dbReference type="ChEBI" id="CHEBI:61977"/>
        <dbReference type="ChEBI" id="CHEBI:456216"/>
        <dbReference type="EC" id="2.7.11.1"/>
    </reaction>
</comment>
<name>A0ABU5HEB4_9BACT</name>
<dbReference type="Proteomes" id="UP001291309">
    <property type="component" value="Unassembled WGS sequence"/>
</dbReference>
<comment type="caution">
    <text evidence="12">The sequence shown here is derived from an EMBL/GenBank/DDBJ whole genome shotgun (WGS) entry which is preliminary data.</text>
</comment>
<feature type="domain" description="Protein kinase" evidence="11">
    <location>
        <begin position="5"/>
        <end position="263"/>
    </location>
</feature>
<dbReference type="EC" id="2.7.11.1" evidence="1"/>
<dbReference type="Gene3D" id="3.30.200.20">
    <property type="entry name" value="Phosphorylase Kinase, domain 1"/>
    <property type="match status" value="1"/>
</dbReference>
<dbReference type="EMBL" id="JAXIVS010000015">
    <property type="protein sequence ID" value="MDY7231459.1"/>
    <property type="molecule type" value="Genomic_DNA"/>
</dbReference>
<keyword evidence="4" id="KW-0547">Nucleotide-binding</keyword>
<evidence type="ECO:0000259" key="11">
    <source>
        <dbReference type="PROSITE" id="PS50011"/>
    </source>
</evidence>
<proteinExistence type="predicted"/>
<feature type="region of interest" description="Disordered" evidence="9">
    <location>
        <begin position="581"/>
        <end position="615"/>
    </location>
</feature>
<feature type="compositionally biased region" description="Pro residues" evidence="9">
    <location>
        <begin position="585"/>
        <end position="597"/>
    </location>
</feature>
<protein>
    <recommendedName>
        <fullName evidence="1">non-specific serine/threonine protein kinase</fullName>
        <ecNumber evidence="1">2.7.11.1</ecNumber>
    </recommendedName>
</protein>
<keyword evidence="3 12" id="KW-0808">Transferase</keyword>
<dbReference type="Pfam" id="PF00069">
    <property type="entry name" value="Pkinase"/>
    <property type="match status" value="1"/>
</dbReference>
<dbReference type="PANTHER" id="PTHR43671">
    <property type="entry name" value="SERINE/THREONINE-PROTEIN KINASE NEK"/>
    <property type="match status" value="1"/>
</dbReference>
<evidence type="ECO:0000256" key="5">
    <source>
        <dbReference type="ARBA" id="ARBA00022777"/>
    </source>
</evidence>
<keyword evidence="10" id="KW-0812">Transmembrane</keyword>
<keyword evidence="2" id="KW-0723">Serine/threonine-protein kinase</keyword>
<evidence type="ECO:0000256" key="7">
    <source>
        <dbReference type="ARBA" id="ARBA00047899"/>
    </source>
</evidence>
<gene>
    <name evidence="12" type="ORF">SYV04_34020</name>
</gene>
<keyword evidence="5 12" id="KW-0418">Kinase</keyword>
<evidence type="ECO:0000256" key="4">
    <source>
        <dbReference type="ARBA" id="ARBA00022741"/>
    </source>
</evidence>
<sequence length="686" mass="74395">MNTSYRLTGRIEAGELADLYKATQDSGGEVVVKLFHPKTSDPGYARVLAETSRVLNPLSHTGIVHYVDLGFVKERLAVVREHVDGYTLGTALQRLNTKEVLLPSPIALYLVIQLLETVQKAHEAEIVHGAITPGNLLLSRDGQPAICDFGALKALMAVPELKRTFATRGRSAYRAPEVTRGEEPTVQSDIYSLGSIAYELLTLREAIVTGNVSTRSGGLPPPSRIDRRINARLDPLILRALDPHPNRRFRSAGEFSGALRNFFAANGGMPNTEDLRRFVRELVPNEVNFSTLGPPAFTEPFKLTAVTGAEIAHLHAEIPEVSVVVRPSFSRSVSEEEFAAETQEAAPIFEEYKPEAYAPLEATRAGQPEPVAVAEDTSPSSVGPLEQAWEAPPGAAPPKAKKPAGLMMGTPGVKEGTFVGRNPRLKWVDDLSEEKTHVAEELQEPAASPPKAAPAARAAPPPAAPPPSARPPPSLVRTAPSKEPPAQGYVPRERKEIPMPPPTDASIRIGISGKRLFTEERDLRAMEQRKRSALGLASGIFLVGVIAFALAIWQLGATKPPAPAPKPDPRADAITGAVNQYVASPKPPEPKPAPPEVSPRKEPVDEPRPDPNSAFLTLRSNVPARVIIDGTVLSRRTPLVKYPVKPGTRHIVLEAVGTKERVEFEARFERGKNHTIEQKFDSTPRR</sequence>
<evidence type="ECO:0000256" key="9">
    <source>
        <dbReference type="SAM" id="MobiDB-lite"/>
    </source>
</evidence>
<dbReference type="InterPro" id="IPR011009">
    <property type="entry name" value="Kinase-like_dom_sf"/>
</dbReference>
<reference evidence="12 13" key="1">
    <citation type="submission" date="2023-12" db="EMBL/GenBank/DDBJ databases">
        <title>the genome sequence of Hyalangium sp. s54d21.</title>
        <authorList>
            <person name="Zhang X."/>
        </authorList>
    </citation>
    <scope>NUCLEOTIDE SEQUENCE [LARGE SCALE GENOMIC DNA]</scope>
    <source>
        <strain evidence="13">s54d21</strain>
    </source>
</reference>
<evidence type="ECO:0000256" key="2">
    <source>
        <dbReference type="ARBA" id="ARBA00022527"/>
    </source>
</evidence>
<feature type="transmembrane region" description="Helical" evidence="10">
    <location>
        <begin position="533"/>
        <end position="553"/>
    </location>
</feature>
<keyword evidence="6" id="KW-0067">ATP-binding</keyword>
<accession>A0ABU5HEB4</accession>
<feature type="compositionally biased region" description="Basic and acidic residues" evidence="9">
    <location>
        <begin position="598"/>
        <end position="609"/>
    </location>
</feature>
<evidence type="ECO:0000256" key="3">
    <source>
        <dbReference type="ARBA" id="ARBA00022679"/>
    </source>
</evidence>
<dbReference type="CDD" id="cd14014">
    <property type="entry name" value="STKc_PknB_like"/>
    <property type="match status" value="1"/>
</dbReference>
<keyword evidence="10" id="KW-1133">Transmembrane helix</keyword>
<dbReference type="InterPro" id="IPR050660">
    <property type="entry name" value="NEK_Ser/Thr_kinase"/>
</dbReference>
<keyword evidence="13" id="KW-1185">Reference proteome</keyword>